<protein>
    <recommendedName>
        <fullName evidence="3">C2 domain-containing protein</fullName>
    </recommendedName>
</protein>
<evidence type="ECO:0000313" key="1">
    <source>
        <dbReference type="EMBL" id="KAK4004947.1"/>
    </source>
</evidence>
<comment type="caution">
    <text evidence="1">The sequence shown here is derived from an EMBL/GenBank/DDBJ whole genome shotgun (WGS) entry which is preliminary data.</text>
</comment>
<evidence type="ECO:0008006" key="3">
    <source>
        <dbReference type="Google" id="ProtNLM"/>
    </source>
</evidence>
<evidence type="ECO:0000313" key="2">
    <source>
        <dbReference type="Proteomes" id="UP001234178"/>
    </source>
</evidence>
<organism evidence="1 2">
    <name type="scientific">Daphnia magna</name>
    <dbReference type="NCBI Taxonomy" id="35525"/>
    <lineage>
        <taxon>Eukaryota</taxon>
        <taxon>Metazoa</taxon>
        <taxon>Ecdysozoa</taxon>
        <taxon>Arthropoda</taxon>
        <taxon>Crustacea</taxon>
        <taxon>Branchiopoda</taxon>
        <taxon>Diplostraca</taxon>
        <taxon>Cladocera</taxon>
        <taxon>Anomopoda</taxon>
        <taxon>Daphniidae</taxon>
        <taxon>Daphnia</taxon>
    </lineage>
</organism>
<dbReference type="EMBL" id="JAOYFB010000001">
    <property type="protein sequence ID" value="KAK4004947.1"/>
    <property type="molecule type" value="Genomic_DNA"/>
</dbReference>
<name>A0ABQ9YWC1_9CRUS</name>
<gene>
    <name evidence="1" type="ORF">OUZ56_006674</name>
</gene>
<dbReference type="Proteomes" id="UP001234178">
    <property type="component" value="Unassembled WGS sequence"/>
</dbReference>
<reference evidence="1 2" key="1">
    <citation type="journal article" date="2023" name="Nucleic Acids Res.">
        <title>The hologenome of Daphnia magna reveals possible DNA methylation and microbiome-mediated evolution of the host genome.</title>
        <authorList>
            <person name="Chaturvedi A."/>
            <person name="Li X."/>
            <person name="Dhandapani V."/>
            <person name="Marshall H."/>
            <person name="Kissane S."/>
            <person name="Cuenca-Cambronero M."/>
            <person name="Asole G."/>
            <person name="Calvet F."/>
            <person name="Ruiz-Romero M."/>
            <person name="Marangio P."/>
            <person name="Guigo R."/>
            <person name="Rago D."/>
            <person name="Mirbahai L."/>
            <person name="Eastwood N."/>
            <person name="Colbourne J.K."/>
            <person name="Zhou J."/>
            <person name="Mallon E."/>
            <person name="Orsini L."/>
        </authorList>
    </citation>
    <scope>NUCLEOTIDE SEQUENCE [LARGE SCALE GENOMIC DNA]</scope>
    <source>
        <strain evidence="1">LRV0_1</strain>
    </source>
</reference>
<accession>A0ABQ9YWC1</accession>
<proteinExistence type="predicted"/>
<keyword evidence="2" id="KW-1185">Reference proteome</keyword>
<sequence length="141" mass="16615">MGDHLVKVVSLRGQMKSFHPFFYGSITKACSLIGFFQEVPNLNGCVLFDEDVGPDRFKAVRMDRSISPPDQHFTPQGRRPIYRQFWLLLSVAKIKRKRTQVQQGQQHFAWEEKFRLTIQVDVENLKEYGECRRKKNLQRKS</sequence>